<name>A0A226CWQ7_FOLCA</name>
<feature type="transmembrane region" description="Helical" evidence="1">
    <location>
        <begin position="21"/>
        <end position="39"/>
    </location>
</feature>
<reference evidence="2 3" key="1">
    <citation type="submission" date="2015-12" db="EMBL/GenBank/DDBJ databases">
        <title>The genome of Folsomia candida.</title>
        <authorList>
            <person name="Faddeeva A."/>
            <person name="Derks M.F."/>
            <person name="Anvar Y."/>
            <person name="Smit S."/>
            <person name="Van Straalen N."/>
            <person name="Roelofs D."/>
        </authorList>
    </citation>
    <scope>NUCLEOTIDE SEQUENCE [LARGE SCALE GENOMIC DNA]</scope>
    <source>
        <strain evidence="2 3">VU population</strain>
        <tissue evidence="2">Whole body</tissue>
    </source>
</reference>
<dbReference type="EMBL" id="LNIX01000052">
    <property type="protein sequence ID" value="OXA37772.1"/>
    <property type="molecule type" value="Genomic_DNA"/>
</dbReference>
<organism evidence="2 3">
    <name type="scientific">Folsomia candida</name>
    <name type="common">Springtail</name>
    <dbReference type="NCBI Taxonomy" id="158441"/>
    <lineage>
        <taxon>Eukaryota</taxon>
        <taxon>Metazoa</taxon>
        <taxon>Ecdysozoa</taxon>
        <taxon>Arthropoda</taxon>
        <taxon>Hexapoda</taxon>
        <taxon>Collembola</taxon>
        <taxon>Entomobryomorpha</taxon>
        <taxon>Isotomoidea</taxon>
        <taxon>Isotomidae</taxon>
        <taxon>Proisotominae</taxon>
        <taxon>Folsomia</taxon>
    </lineage>
</organism>
<evidence type="ECO:0000256" key="1">
    <source>
        <dbReference type="SAM" id="Phobius"/>
    </source>
</evidence>
<keyword evidence="1" id="KW-0812">Transmembrane</keyword>
<feature type="transmembrane region" description="Helical" evidence="1">
    <location>
        <begin position="132"/>
        <end position="155"/>
    </location>
</feature>
<protein>
    <submittedName>
        <fullName evidence="2">Uncharacterized protein</fullName>
    </submittedName>
</protein>
<accession>A0A226CWQ7</accession>
<keyword evidence="1" id="KW-1133">Transmembrane helix</keyword>
<comment type="caution">
    <text evidence="2">The sequence shown here is derived from an EMBL/GenBank/DDBJ whole genome shotgun (WGS) entry which is preliminary data.</text>
</comment>
<gene>
    <name evidence="2" type="ORF">Fcan01_27416</name>
</gene>
<feature type="transmembrane region" description="Helical" evidence="1">
    <location>
        <begin position="59"/>
        <end position="82"/>
    </location>
</feature>
<evidence type="ECO:0000313" key="2">
    <source>
        <dbReference type="EMBL" id="OXA37772.1"/>
    </source>
</evidence>
<keyword evidence="3" id="KW-1185">Reference proteome</keyword>
<evidence type="ECO:0000313" key="3">
    <source>
        <dbReference type="Proteomes" id="UP000198287"/>
    </source>
</evidence>
<proteinExistence type="predicted"/>
<dbReference type="AlphaFoldDB" id="A0A226CWQ7"/>
<dbReference type="Proteomes" id="UP000198287">
    <property type="component" value="Unassembled WGS sequence"/>
</dbReference>
<keyword evidence="1" id="KW-0472">Membrane</keyword>
<sequence length="157" mass="17946">MTSTLQIYQQLQILIGQMNNCFRKVVLPAFLLLFVWINILATTINVSLGSKLLDHLGNFIFPFSSALTTVSILLLGTFAGLVNKWSKQCGSKFAKKWPLIILGDERSPQQRRDWMSRQVKSCSPMKIRFGNYFMEITTPLVMLALCSKFTIRLILMH</sequence>